<dbReference type="PANTHER" id="PTHR31900">
    <property type="entry name" value="F-BOX/RNI SUPERFAMILY PROTEIN-RELATED"/>
    <property type="match status" value="1"/>
</dbReference>
<reference evidence="3 4" key="1">
    <citation type="submission" date="2023-03" db="EMBL/GenBank/DDBJ databases">
        <title>WGS of Gossypium arboreum.</title>
        <authorList>
            <person name="Yu D."/>
        </authorList>
    </citation>
    <scope>NUCLEOTIDE SEQUENCE [LARGE SCALE GENOMIC DNA]</scope>
    <source>
        <tissue evidence="3">Leaf</tissue>
    </source>
</reference>
<evidence type="ECO:0008006" key="5">
    <source>
        <dbReference type="Google" id="ProtNLM"/>
    </source>
</evidence>
<dbReference type="Gene3D" id="1.20.1280.50">
    <property type="match status" value="1"/>
</dbReference>
<dbReference type="PANTHER" id="PTHR31900:SF27">
    <property type="entry name" value="FBD DOMAIN-CONTAINING PROTEIN"/>
    <property type="match status" value="1"/>
</dbReference>
<dbReference type="SUPFAM" id="SSF81383">
    <property type="entry name" value="F-box domain"/>
    <property type="match status" value="1"/>
</dbReference>
<evidence type="ECO:0000313" key="4">
    <source>
        <dbReference type="Proteomes" id="UP001358586"/>
    </source>
</evidence>
<evidence type="ECO:0000259" key="2">
    <source>
        <dbReference type="Pfam" id="PF24758"/>
    </source>
</evidence>
<evidence type="ECO:0000313" key="3">
    <source>
        <dbReference type="EMBL" id="KAK5772512.1"/>
    </source>
</evidence>
<feature type="domain" description="F-box" evidence="1">
    <location>
        <begin position="10"/>
        <end position="47"/>
    </location>
</feature>
<name>A0ABR0MGW3_GOSAR</name>
<gene>
    <name evidence="3" type="ORF">PVK06_048801</name>
</gene>
<dbReference type="InterPro" id="IPR001810">
    <property type="entry name" value="F-box_dom"/>
</dbReference>
<protein>
    <recommendedName>
        <fullName evidence="5">F-box domain-containing protein</fullName>
    </recommendedName>
</protein>
<dbReference type="InterPro" id="IPR055411">
    <property type="entry name" value="LRR_FXL15/At3g58940/PEG3-like"/>
</dbReference>
<dbReference type="InterPro" id="IPR036047">
    <property type="entry name" value="F-box-like_dom_sf"/>
</dbReference>
<dbReference type="CDD" id="cd22160">
    <property type="entry name" value="F-box_AtFBL13-like"/>
    <property type="match status" value="1"/>
</dbReference>
<dbReference type="Pfam" id="PF24758">
    <property type="entry name" value="LRR_At5g56370"/>
    <property type="match status" value="1"/>
</dbReference>
<keyword evidence="4" id="KW-1185">Reference proteome</keyword>
<dbReference type="EMBL" id="JARKNE010000013">
    <property type="protein sequence ID" value="KAK5772512.1"/>
    <property type="molecule type" value="Genomic_DNA"/>
</dbReference>
<feature type="domain" description="F-box/LRR-repeat protein 15/At3g58940/PEG3-like LRR" evidence="2">
    <location>
        <begin position="104"/>
        <end position="238"/>
    </location>
</feature>
<dbReference type="InterPro" id="IPR050232">
    <property type="entry name" value="FBL13/AtMIF1-like"/>
</dbReference>
<sequence length="520" mass="58714">MELVGVVDRISSLSDPILCRIFSLLPIKDAVRTSILSPRWRYLFASSISILDFEECLQGVSKEKFNNFNHFVDRLLYIFPNQVSLECFRVDDEVCDVESLRLYGWICATLWRGVKEIEIYFEKSPMLPTQLFTSHSLVTLKLRFWGEINVPTKVCLPNLKTLHLKVITPSNDSVCRLVSGCVALEDLLMVPGGSCLGKTVVNIHSPSLKRLVLDFHVLLTKFPNDIDYVVKINAPSLECFEYNDAVGDFYTLNSMKLLEDADILISRYQEDERNATRLLQAICNVRSLFLSIIDAETVFRSRLDPVLIFPSLVFLDFCNEGDDWQGTWLVEFLHCLPNLKKLVLTFATPKRGLKSLPKTVPSCLLFELEEIEILRFEEDEHMFELVEEKLVQLSALSYHLYRTHSTGHTFPSPLLGVLYLIKSRVEVQVEALVDDCDAVTSSTDIFNLSFGGRADVSTEVEVKLEVGAITVVVINGVVLASYRVSFAPPTNACANDPSRLTFRLSSTLTLGCRMWGALVA</sequence>
<dbReference type="InterPro" id="IPR053781">
    <property type="entry name" value="F-box_AtFBL13-like"/>
</dbReference>
<dbReference type="Proteomes" id="UP001358586">
    <property type="component" value="Chromosome 13"/>
</dbReference>
<proteinExistence type="predicted"/>
<comment type="caution">
    <text evidence="3">The sequence shown here is derived from an EMBL/GenBank/DDBJ whole genome shotgun (WGS) entry which is preliminary data.</text>
</comment>
<accession>A0ABR0MGW3</accession>
<evidence type="ECO:0000259" key="1">
    <source>
        <dbReference type="Pfam" id="PF00646"/>
    </source>
</evidence>
<dbReference type="Pfam" id="PF00646">
    <property type="entry name" value="F-box"/>
    <property type="match status" value="1"/>
</dbReference>
<organism evidence="3 4">
    <name type="scientific">Gossypium arboreum</name>
    <name type="common">Tree cotton</name>
    <name type="synonym">Gossypium nanking</name>
    <dbReference type="NCBI Taxonomy" id="29729"/>
    <lineage>
        <taxon>Eukaryota</taxon>
        <taxon>Viridiplantae</taxon>
        <taxon>Streptophyta</taxon>
        <taxon>Embryophyta</taxon>
        <taxon>Tracheophyta</taxon>
        <taxon>Spermatophyta</taxon>
        <taxon>Magnoliopsida</taxon>
        <taxon>eudicotyledons</taxon>
        <taxon>Gunneridae</taxon>
        <taxon>Pentapetalae</taxon>
        <taxon>rosids</taxon>
        <taxon>malvids</taxon>
        <taxon>Malvales</taxon>
        <taxon>Malvaceae</taxon>
        <taxon>Malvoideae</taxon>
        <taxon>Gossypium</taxon>
    </lineage>
</organism>